<feature type="region of interest" description="Disordered" evidence="7">
    <location>
        <begin position="642"/>
        <end position="804"/>
    </location>
</feature>
<dbReference type="EnsemblMetazoa" id="CLYHEMT014220.1">
    <property type="protein sequence ID" value="CLYHEMP014220.1"/>
    <property type="gene ID" value="CLYHEMG014220"/>
</dbReference>
<dbReference type="GO" id="GO:0097542">
    <property type="term" value="C:ciliary tip"/>
    <property type="evidence" value="ECO:0007669"/>
    <property type="project" value="TreeGrafter"/>
</dbReference>
<organism evidence="10 11">
    <name type="scientific">Clytia hemisphaerica</name>
    <dbReference type="NCBI Taxonomy" id="252671"/>
    <lineage>
        <taxon>Eukaryota</taxon>
        <taxon>Metazoa</taxon>
        <taxon>Cnidaria</taxon>
        <taxon>Hydrozoa</taxon>
        <taxon>Hydroidolina</taxon>
        <taxon>Leptothecata</taxon>
        <taxon>Obeliida</taxon>
        <taxon>Clytiidae</taxon>
        <taxon>Clytia</taxon>
    </lineage>
</organism>
<comment type="subcellular location">
    <subcellularLocation>
        <location evidence="2">Cytoplasm</location>
        <location evidence="2">Cytoskeleton</location>
        <location evidence="2">Cilium basal body</location>
    </subcellularLocation>
    <subcellularLocation>
        <location evidence="1">Cytoplasm</location>
        <location evidence="1">Cytoskeleton</location>
        <location evidence="1">Microtubule organizing center</location>
        <location evidence="1">Centrosome</location>
        <location evidence="1">Centriole</location>
    </subcellularLocation>
</comment>
<feature type="coiled-coil region" evidence="6">
    <location>
        <begin position="207"/>
        <end position="241"/>
    </location>
</feature>
<dbReference type="GO" id="GO:0036064">
    <property type="term" value="C:ciliary basal body"/>
    <property type="evidence" value="ECO:0007669"/>
    <property type="project" value="InterPro"/>
</dbReference>
<evidence type="ECO:0000256" key="6">
    <source>
        <dbReference type="SAM" id="Coils"/>
    </source>
</evidence>
<dbReference type="GeneID" id="136816445"/>
<dbReference type="AlphaFoldDB" id="A0A7M5WXJ5"/>
<evidence type="ECO:0000256" key="4">
    <source>
        <dbReference type="ARBA" id="ARBA00022794"/>
    </source>
</evidence>
<reference evidence="10" key="1">
    <citation type="submission" date="2021-01" db="UniProtKB">
        <authorList>
            <consortium name="EnsemblMetazoa"/>
        </authorList>
    </citation>
    <scope>IDENTIFICATION</scope>
</reference>
<dbReference type="InterPro" id="IPR056327">
    <property type="entry name" value="ARMC9_CTLH-like_dom"/>
</dbReference>
<name>A0A7M5WXJ5_9CNID</name>
<dbReference type="OrthoDB" id="538223at2759"/>
<evidence type="ECO:0000259" key="8">
    <source>
        <dbReference type="Pfam" id="PF21050"/>
    </source>
</evidence>
<evidence type="ECO:0000256" key="7">
    <source>
        <dbReference type="SAM" id="MobiDB-lite"/>
    </source>
</evidence>
<protein>
    <recommendedName>
        <fullName evidence="3">LisH domain-containing protein ARMC9</fullName>
    </recommendedName>
</protein>
<sequence length="804" mass="90869">MNDLREKEHYLHAIVKEFLEIQDYTDTLEAYEEELTEKNVEPDSNQLPSPQDESCIKNKDDLTRMFQLGNSASFWMLWDQHIPKGKQEENDTQRLVFSLHLYFAVFPLLEDESRLSPVEASMVEFKKYLESNGAALSQTTEFVAFYALPYVPNPKNHPAFKKLFEDEWNEDLKERLTLFLDDTLYSDPLPYLYKLLKGASSISNHDLEERENDKEVMKEEIKQSEDRANSYFQKFAKLQEDHTNLIGIAAELVDSLESCVRGKMVTPDYLQHICERLFAGSISKEDKLDLTVPGTASSMLRASVSMDTQQTTHTRQNIPPSLTTKEKANLNFNIIKKDLSGIGSARNKALLLQALIWRLIRVPENQRNKALNLYISNDLLGFSSGNLSPFFEKIMDSKDSIATEYLMRFVNVTASFSAGRQYMSQSENFLRLLVKSLMKTKKSSAISENILGGLQKLSLRRNVQTILIDSAVVEWLFSVLDDPDDLSDYTLEYSVALLMNLCLRTSGKKRCCFQPKKVLKLLSDLLGFDNVEIRPYINGTLYSILSLPSLRETAISMGYEDILKEYLFDQSHDERQLNFIIKQLNTSTPTSDDDVQTDGEDDDDDDEEGDAVEAELDKPETISAMKNEQSGEDLLQQRYTNSISSNSPSKKPKKIKSSLDPDLPYTRPLTPASRAQNRSSINNQSISYVGGADMNPTISFERPRTSSGKGARKTTPADEASPRSGSREKSSDKPKKGQKTYMKGFSSRPKIPRTPEVHSNPSSARSTASSNEGVPPLTRSISPSRPDSSKGLKPLSRDSNKMSR</sequence>
<keyword evidence="6" id="KW-0175">Coiled coil</keyword>
<feature type="region of interest" description="Disordered" evidence="7">
    <location>
        <begin position="35"/>
        <end position="54"/>
    </location>
</feature>
<dbReference type="SUPFAM" id="SSF48371">
    <property type="entry name" value="ARM repeat"/>
    <property type="match status" value="1"/>
</dbReference>
<accession>A0A7M5WXJ5</accession>
<evidence type="ECO:0000313" key="10">
    <source>
        <dbReference type="EnsemblMetazoa" id="CLYHEMP014220.1"/>
    </source>
</evidence>
<evidence type="ECO:0000259" key="9">
    <source>
        <dbReference type="Pfam" id="PF23138"/>
    </source>
</evidence>
<dbReference type="InterPro" id="IPR048959">
    <property type="entry name" value="ARMC9_ARM_dom"/>
</dbReference>
<feature type="region of interest" description="Disordered" evidence="7">
    <location>
        <begin position="584"/>
        <end position="624"/>
    </location>
</feature>
<dbReference type="RefSeq" id="XP_066928869.1">
    <property type="nucleotide sequence ID" value="XM_067072768.1"/>
</dbReference>
<dbReference type="Pfam" id="PF21050">
    <property type="entry name" value="ARMC9_ARM"/>
    <property type="match status" value="1"/>
</dbReference>
<evidence type="ECO:0000256" key="3">
    <source>
        <dbReference type="ARBA" id="ARBA00021146"/>
    </source>
</evidence>
<keyword evidence="4" id="KW-0970">Cilium biogenesis/degradation</keyword>
<evidence type="ECO:0000256" key="5">
    <source>
        <dbReference type="ARBA" id="ARBA00023273"/>
    </source>
</evidence>
<dbReference type="Proteomes" id="UP000594262">
    <property type="component" value="Unplaced"/>
</dbReference>
<dbReference type="InterPro" id="IPR011989">
    <property type="entry name" value="ARM-like"/>
</dbReference>
<feature type="compositionally biased region" description="Acidic residues" evidence="7">
    <location>
        <begin position="591"/>
        <end position="614"/>
    </location>
</feature>
<dbReference type="InterPro" id="IPR006594">
    <property type="entry name" value="LisH"/>
</dbReference>
<feature type="domain" description="LisH" evidence="8">
    <location>
        <begin position="467"/>
        <end position="585"/>
    </location>
</feature>
<keyword evidence="11" id="KW-1185">Reference proteome</keyword>
<dbReference type="GO" id="GO:0005814">
    <property type="term" value="C:centriole"/>
    <property type="evidence" value="ECO:0007669"/>
    <property type="project" value="UniProtKB-SubCell"/>
</dbReference>
<dbReference type="Gene3D" id="1.25.10.10">
    <property type="entry name" value="Leucine-rich Repeat Variant"/>
    <property type="match status" value="1"/>
</dbReference>
<feature type="compositionally biased region" description="Basic and acidic residues" evidence="7">
    <location>
        <begin position="787"/>
        <end position="804"/>
    </location>
</feature>
<feature type="domain" description="ARMC9 CTLH-like" evidence="9">
    <location>
        <begin position="58"/>
        <end position="184"/>
    </location>
</feature>
<feature type="compositionally biased region" description="Low complexity" evidence="7">
    <location>
        <begin position="759"/>
        <end position="771"/>
    </location>
</feature>
<dbReference type="InterPro" id="IPR016024">
    <property type="entry name" value="ARM-type_fold"/>
</dbReference>
<evidence type="ECO:0000256" key="1">
    <source>
        <dbReference type="ARBA" id="ARBA00004114"/>
    </source>
</evidence>
<feature type="compositionally biased region" description="Basic and acidic residues" evidence="7">
    <location>
        <begin position="725"/>
        <end position="735"/>
    </location>
</feature>
<dbReference type="PANTHER" id="PTHR14881:SF4">
    <property type="entry name" value="LISH DOMAIN-CONTAINING PROTEIN ARMC9"/>
    <property type="match status" value="1"/>
</dbReference>
<dbReference type="PANTHER" id="PTHR14881">
    <property type="entry name" value="LISH DOMAIN-CONTAINING PROTEIN ARMC9"/>
    <property type="match status" value="1"/>
</dbReference>
<dbReference type="InterPro" id="IPR040369">
    <property type="entry name" value="ARMC9"/>
</dbReference>
<keyword evidence="5" id="KW-0966">Cell projection</keyword>
<dbReference type="Pfam" id="PF23138">
    <property type="entry name" value="CTLH_Armc9"/>
    <property type="match status" value="1"/>
</dbReference>
<dbReference type="PROSITE" id="PS50896">
    <property type="entry name" value="LISH"/>
    <property type="match status" value="1"/>
</dbReference>
<evidence type="ECO:0000256" key="2">
    <source>
        <dbReference type="ARBA" id="ARBA00004120"/>
    </source>
</evidence>
<evidence type="ECO:0000313" key="11">
    <source>
        <dbReference type="Proteomes" id="UP000594262"/>
    </source>
</evidence>
<dbReference type="GO" id="GO:0060271">
    <property type="term" value="P:cilium assembly"/>
    <property type="evidence" value="ECO:0007669"/>
    <property type="project" value="InterPro"/>
</dbReference>
<feature type="compositionally biased region" description="Polar residues" evidence="7">
    <location>
        <begin position="42"/>
        <end position="52"/>
    </location>
</feature>
<proteinExistence type="predicted"/>
<feature type="compositionally biased region" description="Low complexity" evidence="7">
    <location>
        <begin position="672"/>
        <end position="687"/>
    </location>
</feature>